<dbReference type="PROSITE" id="PS51192">
    <property type="entry name" value="HELICASE_ATP_BIND_1"/>
    <property type="match status" value="1"/>
</dbReference>
<dbReference type="SMART" id="SM00487">
    <property type="entry name" value="DEXDc"/>
    <property type="match status" value="1"/>
</dbReference>
<evidence type="ECO:0000259" key="4">
    <source>
        <dbReference type="PROSITE" id="PS50966"/>
    </source>
</evidence>
<proteinExistence type="predicted"/>
<evidence type="ECO:0000256" key="2">
    <source>
        <dbReference type="PROSITE-ProRule" id="PRU00325"/>
    </source>
</evidence>
<dbReference type="Pfam" id="PF08455">
    <property type="entry name" value="SNF2_assoc"/>
    <property type="match status" value="1"/>
</dbReference>
<dbReference type="Pfam" id="PF00176">
    <property type="entry name" value="SNF2-rel_dom"/>
    <property type="match status" value="1"/>
</dbReference>
<dbReference type="InterPro" id="IPR050496">
    <property type="entry name" value="SNF2_RAD54_helicase_repair"/>
</dbReference>
<dbReference type="InterPro" id="IPR027417">
    <property type="entry name" value="P-loop_NTPase"/>
</dbReference>
<dbReference type="GO" id="GO:0008270">
    <property type="term" value="F:zinc ion binding"/>
    <property type="evidence" value="ECO:0007669"/>
    <property type="project" value="UniProtKB-KW"/>
</dbReference>
<dbReference type="SUPFAM" id="SSF52540">
    <property type="entry name" value="P-loop containing nucleoside triphosphate hydrolases"/>
    <property type="match status" value="2"/>
</dbReference>
<keyword evidence="1" id="KW-0378">Hydrolase</keyword>
<feature type="compositionally biased region" description="Polar residues" evidence="3">
    <location>
        <begin position="921"/>
        <end position="930"/>
    </location>
</feature>
<dbReference type="InterPro" id="IPR001650">
    <property type="entry name" value="Helicase_C-like"/>
</dbReference>
<evidence type="ECO:0000259" key="5">
    <source>
        <dbReference type="PROSITE" id="PS51192"/>
    </source>
</evidence>
<dbReference type="InterPro" id="IPR014001">
    <property type="entry name" value="Helicase_ATP-bd"/>
</dbReference>
<keyword evidence="7" id="KW-0547">Nucleotide-binding</keyword>
<keyword evidence="2" id="KW-0479">Metal-binding</keyword>
<dbReference type="Pfam" id="PF00271">
    <property type="entry name" value="Helicase_C"/>
    <property type="match status" value="1"/>
</dbReference>
<feature type="region of interest" description="Disordered" evidence="3">
    <location>
        <begin position="1"/>
        <end position="25"/>
    </location>
</feature>
<dbReference type="Gene3D" id="3.40.50.10810">
    <property type="entry name" value="Tandem AAA-ATPase domain"/>
    <property type="match status" value="1"/>
</dbReference>
<gene>
    <name evidence="7" type="ORF">G5T23_05700</name>
</gene>
<sequence>MDWHASVYGSRSGGGQYRDFSDGDADDDGVTYGARGSYADMADDTAGATPLPPSVDDAELRRLGGNAVFFRAKDVLKSGRMHDMAVSFNVPDSPRTSGTMLTGARANVRLTALVKGADRYADDYRVSAAIDTDAGKVGQSSCTCPAYGRFRGVCKHVIALVMAYNEHPDDFAAADDGNGSTNGIGRGAAGLVPWQPAVRTTRALDLFMRQQDDERTRRSQSRQLDLLKEIGGLADSGGVAGAAQTARFMPIASVSLRLSLSFSLNSCVAKFRIEVPSRGISYVVKDIASLLQSVKNREFVAYGKKLAFVHSRDAFDERSRNLLDVLSRAQDIRAVINNDNSAYSYYYRRQSDDATLTLSDGEVAELLDTYVGTEDTVEYTAPARFYAPTMRVSVVDGNPDLGLAVERGDDPEASNGSTAAAGYVIRHAQRVERFIEGQRSHYVIARPFSQAESGAGVGSGGRALLSVDRATIYRCDADFAQKRALLSLLCGENDREAMYLSESDVDRFVRTVLPQLVSRQENEAGRQENEDGRAVDAIGASAGPNAEDGSAASSVFDRLVPPAGRETGVPAHGGLIIDVPPELLAKMRVPCRLAFYLDRDRAGVTCDAQAHYGDKHYHVFDGVGVDASMRDKEMERLAVEAMLHYFPRPSGAVAAIPESDDEAIYRLLTEGLAVLRGLGDVMATPAFDGLTAMPRPTISIGLSVKSGLVEISPIADEIDPDDVPGLLASYRRRRRFHRLRNGSFVDMRNVDMSDVDEIADDLGLRAADLESGSITVPAYEAYYLDHQVDDDAKDASFTAYLDGLRVIDPSTYRVPAALASVLRPYQAEGFRWLNAVCDKGFGGILADEMGLGKSVQLLSLLLARHKESRAEHRPNLIVCPASLVYNWVAEVAKHTPELRVEAIAGTKPERRAMLDGVRAAQQDTGVSPTRESARPASAAAASDDVPDVLVTSYDLLRRDIDDYAGLEFYCMTLDEAQYIKNAATKVSKAVRSVTAVHRFALTGTPIENRLSELWSIFDFLMPGMLGSYAHFRERFEMPVLSGDETAQKKLQSFVGPFILRRLKSQVLKDLPDKIENVITVQLQGEQRKLYAALEQQLRSVILRQRPADFNTGKIQILAQLTRLRQVCCDPRLIYENADGHASALSAGVQSAAKDPQQSVKQPVKQSKARKTVSSAKLDAIIELVDSCRDAGRKMLIFSQFTSYLDLIAQRLRADGVEYDMITGATPKKRRLELVDRFNADATPVFLISLKAGNTGLNLTGACVVVHADPWWNAAAQDQATDRAHRIGQTQDVNVYQIVAKDTIEERILNLQRSKTDLAQRFVDSASSATGRSMAALTKDDLLALLG</sequence>
<keyword evidence="2" id="KW-0863">Zinc-finger</keyword>
<evidence type="ECO:0000313" key="8">
    <source>
        <dbReference type="Proteomes" id="UP000488776"/>
    </source>
</evidence>
<feature type="domain" description="Helicase ATP-binding" evidence="5">
    <location>
        <begin position="834"/>
        <end position="1023"/>
    </location>
</feature>
<dbReference type="InterPro" id="IPR007527">
    <property type="entry name" value="Znf_SWIM"/>
</dbReference>
<evidence type="ECO:0000313" key="7">
    <source>
        <dbReference type="EMBL" id="NGG36527.1"/>
    </source>
</evidence>
<feature type="domain" description="Helicase C-terminal" evidence="6">
    <location>
        <begin position="1179"/>
        <end position="1333"/>
    </location>
</feature>
<keyword evidence="7" id="KW-0067">ATP-binding</keyword>
<dbReference type="PANTHER" id="PTHR45629:SF7">
    <property type="entry name" value="DNA EXCISION REPAIR PROTEIN ERCC-6-RELATED"/>
    <property type="match status" value="1"/>
</dbReference>
<dbReference type="InterPro" id="IPR013663">
    <property type="entry name" value="Helicase_SWF/SNF/SWI_bac"/>
</dbReference>
<accession>A0AB36BZ21</accession>
<reference evidence="7 8" key="1">
    <citation type="submission" date="2020-02" db="EMBL/GenBank/DDBJ databases">
        <title>Antibiotic susceptibility profiles of lactic acid bacteria isolated from the human vagina and genetic basis of atypical resistances.</title>
        <authorList>
            <person name="Sirichoat A."/>
            <person name="Florez A.B."/>
            <person name="Vazquez L."/>
            <person name="Buppasiri P."/>
            <person name="Panya M."/>
            <person name="Lulitanond V."/>
            <person name="Mayo B."/>
        </authorList>
    </citation>
    <scope>NUCLEOTIDE SEQUENCE [LARGE SCALE GENOMIC DNA]</scope>
    <source>
        <strain evidence="7 8">VA07-1AN</strain>
    </source>
</reference>
<protein>
    <submittedName>
        <fullName evidence="7">Helicase</fullName>
    </submittedName>
</protein>
<dbReference type="EMBL" id="JAAJBJ010000005">
    <property type="protein sequence ID" value="NGG36527.1"/>
    <property type="molecule type" value="Genomic_DNA"/>
</dbReference>
<dbReference type="PROSITE" id="PS50966">
    <property type="entry name" value="ZF_SWIM"/>
    <property type="match status" value="1"/>
</dbReference>
<organism evidence="7 8">
    <name type="scientific">Bifidobacterium bifidum</name>
    <dbReference type="NCBI Taxonomy" id="1681"/>
    <lineage>
        <taxon>Bacteria</taxon>
        <taxon>Bacillati</taxon>
        <taxon>Actinomycetota</taxon>
        <taxon>Actinomycetes</taxon>
        <taxon>Bifidobacteriales</taxon>
        <taxon>Bifidobacteriaceae</taxon>
        <taxon>Bifidobacterium</taxon>
    </lineage>
</organism>
<dbReference type="GO" id="GO:0015616">
    <property type="term" value="F:DNA translocase activity"/>
    <property type="evidence" value="ECO:0007669"/>
    <property type="project" value="TreeGrafter"/>
</dbReference>
<dbReference type="Proteomes" id="UP000488776">
    <property type="component" value="Unassembled WGS sequence"/>
</dbReference>
<dbReference type="InterPro" id="IPR038718">
    <property type="entry name" value="SNF2-like_sf"/>
</dbReference>
<evidence type="ECO:0000259" key="6">
    <source>
        <dbReference type="PROSITE" id="PS51194"/>
    </source>
</evidence>
<feature type="region of interest" description="Disordered" evidence="3">
    <location>
        <begin position="920"/>
        <end position="940"/>
    </location>
</feature>
<dbReference type="InterPro" id="IPR000330">
    <property type="entry name" value="SNF2_N"/>
</dbReference>
<dbReference type="SMART" id="SM00490">
    <property type="entry name" value="HELICc"/>
    <property type="match status" value="1"/>
</dbReference>
<dbReference type="Pfam" id="PF04434">
    <property type="entry name" value="SWIM"/>
    <property type="match status" value="1"/>
</dbReference>
<name>A0AB36BZ21_BIFBI</name>
<dbReference type="Gene3D" id="3.40.50.300">
    <property type="entry name" value="P-loop containing nucleotide triphosphate hydrolases"/>
    <property type="match status" value="1"/>
</dbReference>
<keyword evidence="7" id="KW-0347">Helicase</keyword>
<comment type="caution">
    <text evidence="7">The sequence shown here is derived from an EMBL/GenBank/DDBJ whole genome shotgun (WGS) entry which is preliminary data.</text>
</comment>
<dbReference type="InterPro" id="IPR049730">
    <property type="entry name" value="SNF2/RAD54-like_C"/>
</dbReference>
<feature type="domain" description="SWIM-type" evidence="4">
    <location>
        <begin position="124"/>
        <end position="165"/>
    </location>
</feature>
<dbReference type="CDD" id="cd18012">
    <property type="entry name" value="DEXQc_arch_SWI2_SNF2"/>
    <property type="match status" value="1"/>
</dbReference>
<dbReference type="GO" id="GO:0005524">
    <property type="term" value="F:ATP binding"/>
    <property type="evidence" value="ECO:0007669"/>
    <property type="project" value="InterPro"/>
</dbReference>
<evidence type="ECO:0000256" key="3">
    <source>
        <dbReference type="SAM" id="MobiDB-lite"/>
    </source>
</evidence>
<dbReference type="PANTHER" id="PTHR45629">
    <property type="entry name" value="SNF2/RAD54 FAMILY MEMBER"/>
    <property type="match status" value="1"/>
</dbReference>
<keyword evidence="2" id="KW-0862">Zinc</keyword>
<evidence type="ECO:0000256" key="1">
    <source>
        <dbReference type="ARBA" id="ARBA00022801"/>
    </source>
</evidence>
<dbReference type="CDD" id="cd18793">
    <property type="entry name" value="SF2_C_SNF"/>
    <property type="match status" value="1"/>
</dbReference>
<dbReference type="RefSeq" id="WP_163113142.1">
    <property type="nucleotide sequence ID" value="NZ_JAAJBJ010000005.1"/>
</dbReference>
<dbReference type="GO" id="GO:0004386">
    <property type="term" value="F:helicase activity"/>
    <property type="evidence" value="ECO:0007669"/>
    <property type="project" value="UniProtKB-KW"/>
</dbReference>
<dbReference type="PROSITE" id="PS51194">
    <property type="entry name" value="HELICASE_CTER"/>
    <property type="match status" value="1"/>
</dbReference>
<dbReference type="GO" id="GO:0016787">
    <property type="term" value="F:hydrolase activity"/>
    <property type="evidence" value="ECO:0007669"/>
    <property type="project" value="UniProtKB-KW"/>
</dbReference>